<evidence type="ECO:0000256" key="1">
    <source>
        <dbReference type="ARBA" id="ARBA00000098"/>
    </source>
</evidence>
<dbReference type="InterPro" id="IPR014782">
    <property type="entry name" value="Peptidase_M1_dom"/>
</dbReference>
<keyword evidence="11" id="KW-0482">Metalloprotease</keyword>
<evidence type="ECO:0000313" key="14">
    <source>
        <dbReference type="Proteomes" id="UP000286715"/>
    </source>
</evidence>
<evidence type="ECO:0000256" key="9">
    <source>
        <dbReference type="ARBA" id="ARBA00022801"/>
    </source>
</evidence>
<evidence type="ECO:0000259" key="12">
    <source>
        <dbReference type="Pfam" id="PF01433"/>
    </source>
</evidence>
<dbReference type="AlphaFoldDB" id="A0A401XHN5"/>
<dbReference type="EMBL" id="BHZE01000001">
    <property type="protein sequence ID" value="GCD76527.1"/>
    <property type="molecule type" value="Genomic_DNA"/>
</dbReference>
<organism evidence="13 14">
    <name type="scientific">Thermaurantimonas aggregans</name>
    <dbReference type="NCBI Taxonomy" id="2173829"/>
    <lineage>
        <taxon>Bacteria</taxon>
        <taxon>Pseudomonadati</taxon>
        <taxon>Bacteroidota</taxon>
        <taxon>Flavobacteriia</taxon>
        <taxon>Flavobacteriales</taxon>
        <taxon>Schleiferiaceae</taxon>
        <taxon>Thermaurantimonas</taxon>
    </lineage>
</organism>
<dbReference type="SUPFAM" id="SSF55486">
    <property type="entry name" value="Metalloproteases ('zincins'), catalytic domain"/>
    <property type="match status" value="1"/>
</dbReference>
<protein>
    <recommendedName>
        <fullName evidence="5">Aminopeptidase N</fullName>
        <ecNumber evidence="4">3.4.11.2</ecNumber>
    </recommendedName>
</protein>
<evidence type="ECO:0000256" key="4">
    <source>
        <dbReference type="ARBA" id="ARBA00012564"/>
    </source>
</evidence>
<dbReference type="InterPro" id="IPR042097">
    <property type="entry name" value="Aminopeptidase_N-like_N_sf"/>
</dbReference>
<dbReference type="SUPFAM" id="SSF63737">
    <property type="entry name" value="Leukotriene A4 hydrolase N-terminal domain"/>
    <property type="match status" value="1"/>
</dbReference>
<dbReference type="InterPro" id="IPR050344">
    <property type="entry name" value="Peptidase_M1_aminopeptidases"/>
</dbReference>
<evidence type="ECO:0000256" key="7">
    <source>
        <dbReference type="ARBA" id="ARBA00022670"/>
    </source>
</evidence>
<dbReference type="PANTHER" id="PTHR11533:SF174">
    <property type="entry name" value="PUROMYCIN-SENSITIVE AMINOPEPTIDASE-RELATED"/>
    <property type="match status" value="1"/>
</dbReference>
<dbReference type="GO" id="GO:0005737">
    <property type="term" value="C:cytoplasm"/>
    <property type="evidence" value="ECO:0007669"/>
    <property type="project" value="TreeGrafter"/>
</dbReference>
<dbReference type="PANTHER" id="PTHR11533">
    <property type="entry name" value="PROTEASE M1 ZINC METALLOPROTEASE"/>
    <property type="match status" value="1"/>
</dbReference>
<evidence type="ECO:0000256" key="2">
    <source>
        <dbReference type="ARBA" id="ARBA00001947"/>
    </source>
</evidence>
<dbReference type="GO" id="GO:0016020">
    <property type="term" value="C:membrane"/>
    <property type="evidence" value="ECO:0007669"/>
    <property type="project" value="TreeGrafter"/>
</dbReference>
<dbReference type="EC" id="3.4.11.2" evidence="4"/>
<evidence type="ECO:0000256" key="5">
    <source>
        <dbReference type="ARBA" id="ARBA00015611"/>
    </source>
</evidence>
<comment type="caution">
    <text evidence="13">The sequence shown here is derived from an EMBL/GenBank/DDBJ whole genome shotgun (WGS) entry which is preliminary data.</text>
</comment>
<dbReference type="GO" id="GO:0016285">
    <property type="term" value="F:alanyl aminopeptidase activity"/>
    <property type="evidence" value="ECO:0007669"/>
    <property type="project" value="UniProtKB-EC"/>
</dbReference>
<dbReference type="InterPro" id="IPR027268">
    <property type="entry name" value="Peptidase_M4/M1_CTD_sf"/>
</dbReference>
<reference evidence="13 14" key="1">
    <citation type="submission" date="2018-11" db="EMBL/GenBank/DDBJ databases">
        <title>Schleiferia aggregans sp. nov., a moderately thermophilic heterotrophic bacterium isolated from microbial mats at a terrestrial hot spring.</title>
        <authorList>
            <person name="Iino T."/>
            <person name="Ohkuma M."/>
            <person name="Haruta S."/>
        </authorList>
    </citation>
    <scope>NUCLEOTIDE SEQUENCE [LARGE SCALE GENOMIC DNA]</scope>
    <source>
        <strain evidence="13 14">LA</strain>
    </source>
</reference>
<accession>A0A401XHN5</accession>
<comment type="cofactor">
    <cofactor evidence="2">
        <name>Zn(2+)</name>
        <dbReference type="ChEBI" id="CHEBI:29105"/>
    </cofactor>
</comment>
<proteinExistence type="inferred from homology"/>
<dbReference type="Proteomes" id="UP000286715">
    <property type="component" value="Unassembled WGS sequence"/>
</dbReference>
<feature type="domain" description="Peptidase M1 membrane alanine aminopeptidase" evidence="12">
    <location>
        <begin position="272"/>
        <end position="417"/>
    </location>
</feature>
<dbReference type="PRINTS" id="PR00756">
    <property type="entry name" value="ALADIPTASE"/>
</dbReference>
<evidence type="ECO:0000256" key="6">
    <source>
        <dbReference type="ARBA" id="ARBA00022438"/>
    </source>
</evidence>
<dbReference type="GO" id="GO:0042277">
    <property type="term" value="F:peptide binding"/>
    <property type="evidence" value="ECO:0007669"/>
    <property type="project" value="TreeGrafter"/>
</dbReference>
<dbReference type="GO" id="GO:0043171">
    <property type="term" value="P:peptide catabolic process"/>
    <property type="evidence" value="ECO:0007669"/>
    <property type="project" value="TreeGrafter"/>
</dbReference>
<dbReference type="GO" id="GO:0005615">
    <property type="term" value="C:extracellular space"/>
    <property type="evidence" value="ECO:0007669"/>
    <property type="project" value="TreeGrafter"/>
</dbReference>
<keyword evidence="8" id="KW-0479">Metal-binding</keyword>
<evidence type="ECO:0000256" key="8">
    <source>
        <dbReference type="ARBA" id="ARBA00022723"/>
    </source>
</evidence>
<keyword evidence="14" id="KW-1185">Reference proteome</keyword>
<keyword evidence="9" id="KW-0378">Hydrolase</keyword>
<sequence length="602" mass="68077">MARYDVVYHRLHFWVNPSILFIQGAATTYVRALQDSVGTLVFDLRNTMTVDSVKSLRTGQSLSYQHQFHQVTIQLGNVLAKGALDSVVIYYRGTPVSTGLGSVGRQSYSFGSAFWTLSQPYGSPDWWPCKDGLTDKIDSIDILITTPLPNRGASLGLLVAESVEGNQHTSYWKHRYPVAPYLVAIAVAPYVVFDQPITLPSNGQSLPFINYVYPTDTPIVYQSVQFTHQVMKLFDTLIAPYPFSSEKYGHARFGWSGGMEHQTMSFMGGWQQDLITHELAHMWFGDLVTCGSWADLWLNEGWAVYLTQLTYEHLKPQQYQAYKINEINKITAQPDGSVYTLDTLNLSRLFSGRLTYSKAGYVLHSLRWLVGDSAFFAGTRNYLNDTSLAYAFALTPQFKAHMESACLCSLTEFFDQWIYGQGYPTYQIIWWQDGDSLRMNISQTTSHPSVPWFNIPLPIRVTDSNQQVHQLRVVVPGASFSYAHYLPQGAAAVVFDPERWLISKNSVSLHISQLRELTPQFSLYPNPGRDQLTLELGSRVQDVRSIVLVFPDGRIVQKISANELEIKDSKVIIPTGTITRGMYIVTVELGDELHHQKWIKTD</sequence>
<dbReference type="Gene3D" id="2.60.40.1730">
    <property type="entry name" value="tricorn interacting facor f3 domain"/>
    <property type="match status" value="1"/>
</dbReference>
<evidence type="ECO:0000256" key="3">
    <source>
        <dbReference type="ARBA" id="ARBA00010136"/>
    </source>
</evidence>
<dbReference type="Pfam" id="PF01433">
    <property type="entry name" value="Peptidase_M1"/>
    <property type="match status" value="1"/>
</dbReference>
<name>A0A401XHN5_9FLAO</name>
<evidence type="ECO:0000256" key="11">
    <source>
        <dbReference type="ARBA" id="ARBA00023049"/>
    </source>
</evidence>
<gene>
    <name evidence="13" type="ORF">JCM31826_00090</name>
</gene>
<comment type="similarity">
    <text evidence="3">Belongs to the peptidase M1 family.</text>
</comment>
<dbReference type="InterPro" id="IPR001930">
    <property type="entry name" value="Peptidase_M1"/>
</dbReference>
<dbReference type="GO" id="GO:0006508">
    <property type="term" value="P:proteolysis"/>
    <property type="evidence" value="ECO:0007669"/>
    <property type="project" value="UniProtKB-KW"/>
</dbReference>
<keyword evidence="7" id="KW-0645">Protease</keyword>
<dbReference type="GO" id="GO:0008270">
    <property type="term" value="F:zinc ion binding"/>
    <property type="evidence" value="ECO:0007669"/>
    <property type="project" value="InterPro"/>
</dbReference>
<comment type="catalytic activity">
    <reaction evidence="1">
        <text>Release of an N-terminal amino acid, Xaa-|-Yaa- from a peptide, amide or arylamide. Xaa is preferably Ala, but may be most amino acids including Pro (slow action). When a terminal hydrophobic residue is followed by a prolyl residue, the two may be released as an intact Xaa-Pro dipeptide.</text>
        <dbReference type="EC" id="3.4.11.2"/>
    </reaction>
</comment>
<keyword evidence="6" id="KW-0031">Aminopeptidase</keyword>
<dbReference type="CDD" id="cd09603">
    <property type="entry name" value="M1_APN_like"/>
    <property type="match status" value="1"/>
</dbReference>
<evidence type="ECO:0000313" key="13">
    <source>
        <dbReference type="EMBL" id="GCD76527.1"/>
    </source>
</evidence>
<dbReference type="Gene3D" id="1.10.390.10">
    <property type="entry name" value="Neutral Protease Domain 2"/>
    <property type="match status" value="1"/>
</dbReference>
<evidence type="ECO:0000256" key="10">
    <source>
        <dbReference type="ARBA" id="ARBA00022833"/>
    </source>
</evidence>
<dbReference type="GO" id="GO:0070006">
    <property type="term" value="F:metalloaminopeptidase activity"/>
    <property type="evidence" value="ECO:0007669"/>
    <property type="project" value="TreeGrafter"/>
</dbReference>
<keyword evidence="10" id="KW-0862">Zinc</keyword>